<feature type="region of interest" description="Disordered" evidence="1">
    <location>
        <begin position="30"/>
        <end position="75"/>
    </location>
</feature>
<feature type="compositionally biased region" description="Basic residues" evidence="1">
    <location>
        <begin position="60"/>
        <end position="75"/>
    </location>
</feature>
<keyword evidence="3" id="KW-1185">Reference proteome</keyword>
<evidence type="ECO:0000313" key="3">
    <source>
        <dbReference type="Proteomes" id="UP001320148"/>
    </source>
</evidence>
<accession>A0ABM7PL63</accession>
<protein>
    <submittedName>
        <fullName evidence="2">Uncharacterized protein</fullName>
    </submittedName>
</protein>
<organism evidence="2 3">
    <name type="scientific">Desulfoluna limicola</name>
    <dbReference type="NCBI Taxonomy" id="2810562"/>
    <lineage>
        <taxon>Bacteria</taxon>
        <taxon>Pseudomonadati</taxon>
        <taxon>Thermodesulfobacteriota</taxon>
        <taxon>Desulfobacteria</taxon>
        <taxon>Desulfobacterales</taxon>
        <taxon>Desulfolunaceae</taxon>
        <taxon>Desulfoluna</taxon>
    </lineage>
</organism>
<gene>
    <name evidence="2" type="ORF">DSLASN_36410</name>
</gene>
<dbReference type="EMBL" id="AP024488">
    <property type="protein sequence ID" value="BCS98009.1"/>
    <property type="molecule type" value="Genomic_DNA"/>
</dbReference>
<sequence>MEQVAKLSQGGTKMKYVSFIKTLLRYLKKEGPQATPAPSPSPSFQPSAWAAAGRDEQMRNRHAAQNKAIKRPLQK</sequence>
<dbReference type="Proteomes" id="UP001320148">
    <property type="component" value="Chromosome"/>
</dbReference>
<proteinExistence type="predicted"/>
<evidence type="ECO:0000256" key="1">
    <source>
        <dbReference type="SAM" id="MobiDB-lite"/>
    </source>
</evidence>
<name>A0ABM7PL63_9BACT</name>
<reference evidence="2 3" key="1">
    <citation type="submission" date="2021-02" db="EMBL/GenBank/DDBJ databases">
        <title>Complete genome of Desulfoluna sp. strain ASN36.</title>
        <authorList>
            <person name="Takahashi A."/>
            <person name="Kojima H."/>
            <person name="Fukui M."/>
        </authorList>
    </citation>
    <scope>NUCLEOTIDE SEQUENCE [LARGE SCALE GENOMIC DNA]</scope>
    <source>
        <strain evidence="2 3">ASN36</strain>
    </source>
</reference>
<evidence type="ECO:0000313" key="2">
    <source>
        <dbReference type="EMBL" id="BCS98009.1"/>
    </source>
</evidence>